<comment type="caution">
    <text evidence="1">The sequence shown here is derived from an EMBL/GenBank/DDBJ whole genome shotgun (WGS) entry which is preliminary data.</text>
</comment>
<dbReference type="Proteomes" id="UP000075604">
    <property type="component" value="Unassembled WGS sequence"/>
</dbReference>
<dbReference type="AlphaFoldDB" id="A0A150PK02"/>
<protein>
    <recommendedName>
        <fullName evidence="3">PIN domain-containing protein</fullName>
    </recommendedName>
</protein>
<organism evidence="1 2">
    <name type="scientific">Sorangium cellulosum</name>
    <name type="common">Polyangium cellulosum</name>
    <dbReference type="NCBI Taxonomy" id="56"/>
    <lineage>
        <taxon>Bacteria</taxon>
        <taxon>Pseudomonadati</taxon>
        <taxon>Myxococcota</taxon>
        <taxon>Polyangia</taxon>
        <taxon>Polyangiales</taxon>
        <taxon>Polyangiaceae</taxon>
        <taxon>Sorangium</taxon>
    </lineage>
</organism>
<sequence length="197" mass="21621">MTADELAARLREGAVTLAFDTNAVYRDRRLNALCDRIAWHNLRLAAEGRAPVRLVISAVAYTEKLFDLKQRWRATFNLDVILDGLRSKGIEVQPFDARHALETAARLGERYPSDAAWQRAKRDRCLQCLGLPPSAVQAPGTGRTCGATVDWHIGGHARAEGCMLVTDDTDPELGGLLDRVGLDTLDAALCRLSDEPA</sequence>
<gene>
    <name evidence="1" type="ORF">BE04_20155</name>
</gene>
<evidence type="ECO:0000313" key="1">
    <source>
        <dbReference type="EMBL" id="KYF56034.1"/>
    </source>
</evidence>
<evidence type="ECO:0008006" key="3">
    <source>
        <dbReference type="Google" id="ProtNLM"/>
    </source>
</evidence>
<dbReference type="EMBL" id="JELX01002257">
    <property type="protein sequence ID" value="KYF56034.1"/>
    <property type="molecule type" value="Genomic_DNA"/>
</dbReference>
<evidence type="ECO:0000313" key="2">
    <source>
        <dbReference type="Proteomes" id="UP000075604"/>
    </source>
</evidence>
<accession>A0A150PK02</accession>
<proteinExistence type="predicted"/>
<reference evidence="1 2" key="1">
    <citation type="submission" date="2014-02" db="EMBL/GenBank/DDBJ databases">
        <title>The small core and large imbalanced accessory genome model reveals a collaborative survival strategy of Sorangium cellulosum strains in nature.</title>
        <authorList>
            <person name="Han K."/>
            <person name="Peng R."/>
            <person name="Blom J."/>
            <person name="Li Y.-Z."/>
        </authorList>
    </citation>
    <scope>NUCLEOTIDE SEQUENCE [LARGE SCALE GENOMIC DNA]</scope>
    <source>
        <strain evidence="1 2">So0157-18</strain>
    </source>
</reference>
<name>A0A150PK02_SORCE</name>